<keyword evidence="11" id="KW-1185">Reference proteome</keyword>
<organism evidence="10">
    <name type="scientific">Darwinula stevensoni</name>
    <dbReference type="NCBI Taxonomy" id="69355"/>
    <lineage>
        <taxon>Eukaryota</taxon>
        <taxon>Metazoa</taxon>
        <taxon>Ecdysozoa</taxon>
        <taxon>Arthropoda</taxon>
        <taxon>Crustacea</taxon>
        <taxon>Oligostraca</taxon>
        <taxon>Ostracoda</taxon>
        <taxon>Podocopa</taxon>
        <taxon>Podocopida</taxon>
        <taxon>Darwinulocopina</taxon>
        <taxon>Darwinuloidea</taxon>
        <taxon>Darwinulidae</taxon>
        <taxon>Darwinula</taxon>
    </lineage>
</organism>
<sequence>MGGDAVGTGDHELVSLKNSLDDLYLLTMSIIIFFMQAGFAFMEAGAVRSKNTVNILIKNLLDMCKSAFFVQGSLFVIGGIAYWLIGFPLAFGSEGNSFLSYNFWANSNLPPGEYGHWFFDFVHAATASTLVCGSMAERCNFYAYLVYTFVITGFIYPVASHWAWHREGWLKQTAFRDYAGGGVVHMLGGMCALVGAVLMGPRIGRFHGKTGEPQDIRGHSVPVCSIFRKLIFMGTRWLAALGGFILMFGFLAFNAGFRGHISQPGDSEVISRAIVNALLGACGGGVGALVIHRAGTFGHTNAWSFLMTLNGALAGLVRGCLSLVGVCAGSDVFPSWAALVVGVGAGFTFLCFHFLLLRLKVDDPLDAFSVHFGGGFFGIIAVAFFMEGGIIFDPSRNSVAVLEWNLVGALAISGWSASLCLVLFGILKKLGIFRVSREMEIQGMDLMKHDEPAYPSTAWEDCDPGPYGPSSMASNILTIMASTGSGVEQTTRMQGPYSSRSRSNSICLVNDFVPAMLSPVDLPSSGNSPSKNASGIVKVRRSISSITLTLEKDATCNRIWTSARLRLRQGPPTLKPNTDLPEGYHLFNVAPQGTPPSVLKPPYILIQISCPGTGDTPNLQGLENLCGNLNDGTLPVNPFGQSFKGFAYPFDLIRNKTLEFFSKTLPVLSRDNTLPKVAEYAGPPPAR</sequence>
<dbReference type="AlphaFoldDB" id="A0A7R9FSJ5"/>
<dbReference type="SUPFAM" id="SSF111352">
    <property type="entry name" value="Ammonium transporter"/>
    <property type="match status" value="1"/>
</dbReference>
<dbReference type="PANTHER" id="PTHR11730:SF6">
    <property type="entry name" value="AMMONIUM TRANSPORTER"/>
    <property type="match status" value="1"/>
</dbReference>
<dbReference type="InterPro" id="IPR024041">
    <property type="entry name" value="NH4_transpt_AmtB-like_dom"/>
</dbReference>
<dbReference type="OrthoDB" id="534912at2759"/>
<evidence type="ECO:0000256" key="2">
    <source>
        <dbReference type="ARBA" id="ARBA00005887"/>
    </source>
</evidence>
<comment type="subcellular location">
    <subcellularLocation>
        <location evidence="1">Membrane</location>
        <topology evidence="1">Multi-pass membrane protein</topology>
    </subcellularLocation>
</comment>
<dbReference type="PROSITE" id="PS01219">
    <property type="entry name" value="AMMONIUM_TRANSP"/>
    <property type="match status" value="1"/>
</dbReference>
<keyword evidence="5 8" id="KW-1133">Transmembrane helix</keyword>
<feature type="transmembrane region" description="Helical" evidence="8">
    <location>
        <begin position="406"/>
        <end position="427"/>
    </location>
</feature>
<dbReference type="GO" id="GO:0008519">
    <property type="term" value="F:ammonium channel activity"/>
    <property type="evidence" value="ECO:0007669"/>
    <property type="project" value="InterPro"/>
</dbReference>
<feature type="non-terminal residue" evidence="10">
    <location>
        <position position="1"/>
    </location>
</feature>
<comment type="similarity">
    <text evidence="2">Belongs to the ammonia transporter channel (TC 1.A.11.2) family.</text>
</comment>
<evidence type="ECO:0000256" key="8">
    <source>
        <dbReference type="SAM" id="Phobius"/>
    </source>
</evidence>
<feature type="transmembrane region" description="Helical" evidence="8">
    <location>
        <begin position="141"/>
        <end position="159"/>
    </location>
</feature>
<proteinExistence type="inferred from homology"/>
<feature type="transmembrane region" description="Helical" evidence="8">
    <location>
        <begin position="68"/>
        <end position="91"/>
    </location>
</feature>
<dbReference type="PANTHER" id="PTHR11730">
    <property type="entry name" value="AMMONIUM TRANSPORTER"/>
    <property type="match status" value="1"/>
</dbReference>
<evidence type="ECO:0000256" key="7">
    <source>
        <dbReference type="ARBA" id="ARBA00023177"/>
    </source>
</evidence>
<feature type="transmembrane region" description="Helical" evidence="8">
    <location>
        <begin position="368"/>
        <end position="386"/>
    </location>
</feature>
<keyword evidence="4 8" id="KW-0812">Transmembrane</keyword>
<feature type="transmembrane region" description="Helical" evidence="8">
    <location>
        <begin position="114"/>
        <end position="134"/>
    </location>
</feature>
<keyword evidence="6 8" id="KW-0472">Membrane</keyword>
<evidence type="ECO:0000256" key="5">
    <source>
        <dbReference type="ARBA" id="ARBA00022989"/>
    </source>
</evidence>
<name>A0A7R9FSJ5_9CRUS</name>
<dbReference type="EMBL" id="LR905402">
    <property type="protein sequence ID" value="CAD7253459.1"/>
    <property type="molecule type" value="Genomic_DNA"/>
</dbReference>
<dbReference type="InterPro" id="IPR029020">
    <property type="entry name" value="Ammonium/urea_transptr"/>
</dbReference>
<dbReference type="InterPro" id="IPR018047">
    <property type="entry name" value="Ammonium_transpt_CS"/>
</dbReference>
<accession>A0A7R9FSJ5</accession>
<feature type="transmembrane region" description="Helical" evidence="8">
    <location>
        <begin position="269"/>
        <end position="291"/>
    </location>
</feature>
<keyword evidence="7" id="KW-0924">Ammonia transport</keyword>
<dbReference type="GO" id="GO:0097272">
    <property type="term" value="P:ammonium homeostasis"/>
    <property type="evidence" value="ECO:0007669"/>
    <property type="project" value="TreeGrafter"/>
</dbReference>
<evidence type="ECO:0000256" key="6">
    <source>
        <dbReference type="ARBA" id="ARBA00023136"/>
    </source>
</evidence>
<evidence type="ECO:0000256" key="4">
    <source>
        <dbReference type="ARBA" id="ARBA00022692"/>
    </source>
</evidence>
<feature type="transmembrane region" description="Helical" evidence="8">
    <location>
        <begin position="179"/>
        <end position="199"/>
    </location>
</feature>
<dbReference type="EMBL" id="CAJPEV010005885">
    <property type="protein sequence ID" value="CAG0903626.1"/>
    <property type="molecule type" value="Genomic_DNA"/>
</dbReference>
<reference evidence="10" key="1">
    <citation type="submission" date="2020-11" db="EMBL/GenBank/DDBJ databases">
        <authorList>
            <person name="Tran Van P."/>
        </authorList>
    </citation>
    <scope>NUCLEOTIDE SEQUENCE</scope>
</reference>
<evidence type="ECO:0000256" key="3">
    <source>
        <dbReference type="ARBA" id="ARBA00022448"/>
    </source>
</evidence>
<keyword evidence="3" id="KW-0813">Transport</keyword>
<evidence type="ECO:0000259" key="9">
    <source>
        <dbReference type="Pfam" id="PF00909"/>
    </source>
</evidence>
<dbReference type="Gene3D" id="1.10.3430.10">
    <property type="entry name" value="Ammonium transporter AmtB like domains"/>
    <property type="match status" value="1"/>
</dbReference>
<dbReference type="Proteomes" id="UP000677054">
    <property type="component" value="Unassembled WGS sequence"/>
</dbReference>
<evidence type="ECO:0000313" key="10">
    <source>
        <dbReference type="EMBL" id="CAD7253459.1"/>
    </source>
</evidence>
<evidence type="ECO:0000256" key="1">
    <source>
        <dbReference type="ARBA" id="ARBA00004141"/>
    </source>
</evidence>
<feature type="transmembrane region" description="Helical" evidence="8">
    <location>
        <begin position="237"/>
        <end position="257"/>
    </location>
</feature>
<feature type="transmembrane region" description="Helical" evidence="8">
    <location>
        <begin position="336"/>
        <end position="356"/>
    </location>
</feature>
<feature type="transmembrane region" description="Helical" evidence="8">
    <location>
        <begin position="303"/>
        <end position="324"/>
    </location>
</feature>
<feature type="domain" description="Ammonium transporter AmtB-like" evidence="9">
    <location>
        <begin position="25"/>
        <end position="454"/>
    </location>
</feature>
<dbReference type="GO" id="GO:0005886">
    <property type="term" value="C:plasma membrane"/>
    <property type="evidence" value="ECO:0007669"/>
    <property type="project" value="TreeGrafter"/>
</dbReference>
<feature type="transmembrane region" description="Helical" evidence="8">
    <location>
        <begin position="23"/>
        <end position="47"/>
    </location>
</feature>
<gene>
    <name evidence="10" type="ORF">DSTB1V02_LOCUS13209</name>
</gene>
<dbReference type="Pfam" id="PF00909">
    <property type="entry name" value="Ammonium_transp"/>
    <property type="match status" value="1"/>
</dbReference>
<protein>
    <recommendedName>
        <fullName evidence="9">Ammonium transporter AmtB-like domain-containing protein</fullName>
    </recommendedName>
</protein>
<evidence type="ECO:0000313" key="11">
    <source>
        <dbReference type="Proteomes" id="UP000677054"/>
    </source>
</evidence>